<comment type="caution">
    <text evidence="2">The sequence shown here is derived from an EMBL/GenBank/DDBJ whole genome shotgun (WGS) entry which is preliminary data.</text>
</comment>
<dbReference type="Proteomes" id="UP000634011">
    <property type="component" value="Unassembled WGS sequence"/>
</dbReference>
<protein>
    <submittedName>
        <fullName evidence="2">Uncharacterized protein</fullName>
    </submittedName>
</protein>
<proteinExistence type="predicted"/>
<gene>
    <name evidence="2" type="ORF">H8K32_13100</name>
</gene>
<keyword evidence="1" id="KW-1133">Transmembrane helix</keyword>
<evidence type="ECO:0000256" key="1">
    <source>
        <dbReference type="SAM" id="Phobius"/>
    </source>
</evidence>
<accession>A0A923HJU0</accession>
<evidence type="ECO:0000313" key="3">
    <source>
        <dbReference type="Proteomes" id="UP000634011"/>
    </source>
</evidence>
<sequence length="328" mass="36664">MLNPKLARKIDFTKVSDMKKIILIVGFFLVGALVYRYMMLNDLPVATMIKQDASGKSSVVNANKWFSVKTNEPSVKAGQSSEKSDAVKIALQFGQTRNLRAFVAFAKTKASDGGLFLSKNALVECLKRPLNKEIETSPALKYDPSESNLLVAERQKALLFMQERCYGFSPDEAMAELDKIKNDPGVALDPLLQLNKKLSSAKDDDQRKSISAEVFNSQNPVLIETWGMTSTLSNSLNDGKEPTEKDRNIYGLAWRLAGCDLGLSCDEQDIEVQSSCYYFDICEKNKIDMLKKVASIDKENDINFNDVVIMKDKIVNAVKAKRSDVFFH</sequence>
<dbReference type="EMBL" id="JACOFV010000012">
    <property type="protein sequence ID" value="MBC3863042.1"/>
    <property type="molecule type" value="Genomic_DNA"/>
</dbReference>
<organism evidence="2 3">
    <name type="scientific">Undibacterium jejuense</name>
    <dbReference type="NCBI Taxonomy" id="1344949"/>
    <lineage>
        <taxon>Bacteria</taxon>
        <taxon>Pseudomonadati</taxon>
        <taxon>Pseudomonadota</taxon>
        <taxon>Betaproteobacteria</taxon>
        <taxon>Burkholderiales</taxon>
        <taxon>Oxalobacteraceae</taxon>
        <taxon>Undibacterium</taxon>
    </lineage>
</organism>
<keyword evidence="1" id="KW-0472">Membrane</keyword>
<keyword evidence="1" id="KW-0812">Transmembrane</keyword>
<evidence type="ECO:0000313" key="2">
    <source>
        <dbReference type="EMBL" id="MBC3863042.1"/>
    </source>
</evidence>
<reference evidence="2" key="1">
    <citation type="submission" date="2020-08" db="EMBL/GenBank/DDBJ databases">
        <title>Novel species isolated from subtropical streams in China.</title>
        <authorList>
            <person name="Lu H."/>
        </authorList>
    </citation>
    <scope>NUCLEOTIDE SEQUENCE</scope>
    <source>
        <strain evidence="2">KACC 12607</strain>
    </source>
</reference>
<name>A0A923HJU0_9BURK</name>
<keyword evidence="3" id="KW-1185">Reference proteome</keyword>
<dbReference type="RefSeq" id="WP_186912994.1">
    <property type="nucleotide sequence ID" value="NZ_JACOFV010000012.1"/>
</dbReference>
<feature type="transmembrane region" description="Helical" evidence="1">
    <location>
        <begin position="21"/>
        <end position="38"/>
    </location>
</feature>
<dbReference type="AlphaFoldDB" id="A0A923HJU0"/>